<evidence type="ECO:0000313" key="1">
    <source>
        <dbReference type="EMBL" id="SVA37543.1"/>
    </source>
</evidence>
<organism evidence="1">
    <name type="scientific">marine metagenome</name>
    <dbReference type="NCBI Taxonomy" id="408172"/>
    <lineage>
        <taxon>unclassified sequences</taxon>
        <taxon>metagenomes</taxon>
        <taxon>ecological metagenomes</taxon>
    </lineage>
</organism>
<name>A0A381VDS4_9ZZZZ</name>
<proteinExistence type="predicted"/>
<accession>A0A381VDS4</accession>
<dbReference type="AlphaFoldDB" id="A0A381VDS4"/>
<dbReference type="EMBL" id="UINC01008337">
    <property type="protein sequence ID" value="SVA37543.1"/>
    <property type="molecule type" value="Genomic_DNA"/>
</dbReference>
<protein>
    <recommendedName>
        <fullName evidence="2">HTH arsR-type domain-containing protein</fullName>
    </recommendedName>
</protein>
<evidence type="ECO:0008006" key="2">
    <source>
        <dbReference type="Google" id="ProtNLM"/>
    </source>
</evidence>
<sequence>MLIKFFVSAANKGYLNGLANEFNESTNSIRKELNNLSDAGYLLKSKQNNRVIYNADIKHPLFKVLQKIVRQDLGLEEIVETVISRMGDVDIIALTGDYAKGIDSGIIEIVVIGGDVNNDYLENIKSKIKDKISRDVDFIIAKKVPKDGIILYKSEK</sequence>
<gene>
    <name evidence="1" type="ORF">METZ01_LOCUS90397</name>
</gene>
<reference evidence="1" key="1">
    <citation type="submission" date="2018-05" db="EMBL/GenBank/DDBJ databases">
        <authorList>
            <person name="Lanie J.A."/>
            <person name="Ng W.-L."/>
            <person name="Kazmierczak K.M."/>
            <person name="Andrzejewski T.M."/>
            <person name="Davidsen T.M."/>
            <person name="Wayne K.J."/>
            <person name="Tettelin H."/>
            <person name="Glass J.I."/>
            <person name="Rusch D."/>
            <person name="Podicherti R."/>
            <person name="Tsui H.-C.T."/>
            <person name="Winkler M.E."/>
        </authorList>
    </citation>
    <scope>NUCLEOTIDE SEQUENCE</scope>
</reference>